<gene>
    <name evidence="1" type="ORF">FDF70_02885</name>
</gene>
<evidence type="ECO:0008006" key="3">
    <source>
        <dbReference type="Google" id="ProtNLM"/>
    </source>
</evidence>
<organism evidence="1 2">
    <name type="scientific">Clostridium sporogenes</name>
    <dbReference type="NCBI Taxonomy" id="1509"/>
    <lineage>
        <taxon>Bacteria</taxon>
        <taxon>Bacillati</taxon>
        <taxon>Bacillota</taxon>
        <taxon>Clostridia</taxon>
        <taxon>Eubacteriales</taxon>
        <taxon>Clostridiaceae</taxon>
        <taxon>Clostridium</taxon>
    </lineage>
</organism>
<accession>A0A7X5P7A2</accession>
<dbReference type="AlphaFoldDB" id="A0A7X5P7A2"/>
<evidence type="ECO:0000313" key="1">
    <source>
        <dbReference type="EMBL" id="NFR60462.1"/>
    </source>
</evidence>
<protein>
    <recommendedName>
        <fullName evidence="3">Phage tail protein</fullName>
    </recommendedName>
</protein>
<evidence type="ECO:0000313" key="2">
    <source>
        <dbReference type="Proteomes" id="UP000486601"/>
    </source>
</evidence>
<dbReference type="RefSeq" id="WP_040108652.1">
    <property type="nucleotide sequence ID" value="NZ_JACBEA010000035.1"/>
</dbReference>
<dbReference type="EMBL" id="SXCS01000001">
    <property type="protein sequence ID" value="NFR60462.1"/>
    <property type="molecule type" value="Genomic_DNA"/>
</dbReference>
<dbReference type="Proteomes" id="UP000486601">
    <property type="component" value="Unassembled WGS sequence"/>
</dbReference>
<sequence length="208" mass="23474">MSTTGEILYNVKKVILTPLNKLTGLPSTDMEKINIKCDSEIEIDPEISQGQEKQLRDDERILATAGTPDLLYGYKLKLKNTTLELAVAALIEGGIIRYDKDDSTKIIGYDTPMLSEGSKIKPFMAEIYAENYEGEDVKNYAKITFNKCTGKAFKMSLKKDFYAPEFEIKCRENTKAKLPIKSIEFVDSLPQDIEEGKKESNIIDNQEP</sequence>
<reference evidence="1 2" key="1">
    <citation type="submission" date="2019-04" db="EMBL/GenBank/DDBJ databases">
        <title>Genome sequencing of Clostridium botulinum Groups I-IV and Clostridium butyricum.</title>
        <authorList>
            <person name="Brunt J."/>
            <person name="Van Vliet A.H.M."/>
            <person name="Stringer S.C."/>
            <person name="Carter A.T."/>
            <person name="Peck M.W."/>
        </authorList>
    </citation>
    <scope>NUCLEOTIDE SEQUENCE [LARGE SCALE GENOMIC DNA]</scope>
    <source>
        <strain evidence="1 2">IFR 18/108</strain>
    </source>
</reference>
<proteinExistence type="predicted"/>
<name>A0A7X5P7A2_CLOSG</name>
<comment type="caution">
    <text evidence="1">The sequence shown here is derived from an EMBL/GenBank/DDBJ whole genome shotgun (WGS) entry which is preliminary data.</text>
</comment>